<evidence type="ECO:0000313" key="3">
    <source>
        <dbReference type="Proteomes" id="UP000254841"/>
    </source>
</evidence>
<dbReference type="Pfam" id="PF07598">
    <property type="entry name" value="DUF1561"/>
    <property type="match status" value="1"/>
</dbReference>
<gene>
    <name evidence="2" type="ORF">NCTC12410_01699</name>
</gene>
<keyword evidence="1" id="KW-0732">Signal</keyword>
<evidence type="ECO:0000256" key="1">
    <source>
        <dbReference type="SAM" id="SignalP"/>
    </source>
</evidence>
<evidence type="ECO:0000313" key="2">
    <source>
        <dbReference type="EMBL" id="STO97858.1"/>
    </source>
</evidence>
<dbReference type="OrthoDB" id="5313874at2"/>
<name>A0A377J664_9HELI</name>
<dbReference type="EMBL" id="UGHV01000001">
    <property type="protein sequence ID" value="STO97858.1"/>
    <property type="molecule type" value="Genomic_DNA"/>
</dbReference>
<protein>
    <submittedName>
        <fullName evidence="2">Protein of uncharacterized function (DUF1561)</fullName>
    </submittedName>
</protein>
<reference evidence="2 3" key="1">
    <citation type="submission" date="2018-06" db="EMBL/GenBank/DDBJ databases">
        <authorList>
            <consortium name="Pathogen Informatics"/>
            <person name="Doyle S."/>
        </authorList>
    </citation>
    <scope>NUCLEOTIDE SEQUENCE [LARGE SCALE GENOMIC DNA]</scope>
    <source>
        <strain evidence="2 3">NCTC12410</strain>
    </source>
</reference>
<dbReference type="Proteomes" id="UP000254841">
    <property type="component" value="Unassembled WGS sequence"/>
</dbReference>
<dbReference type="InterPro" id="IPR011455">
    <property type="entry name" value="DUF1561"/>
</dbReference>
<organism evidence="2 3">
    <name type="scientific">Helicobacter canis</name>
    <dbReference type="NCBI Taxonomy" id="29419"/>
    <lineage>
        <taxon>Bacteria</taxon>
        <taxon>Pseudomonadati</taxon>
        <taxon>Campylobacterota</taxon>
        <taxon>Epsilonproteobacteria</taxon>
        <taxon>Campylobacterales</taxon>
        <taxon>Helicobacteraceae</taxon>
        <taxon>Helicobacter</taxon>
    </lineage>
</organism>
<dbReference type="RefSeq" id="WP_115012064.1">
    <property type="nucleotide sequence ID" value="NZ_UGHV01000001.1"/>
</dbReference>
<proteinExistence type="predicted"/>
<feature type="signal peptide" evidence="1">
    <location>
        <begin position="1"/>
        <end position="24"/>
    </location>
</feature>
<dbReference type="AlphaFoldDB" id="A0A377J664"/>
<accession>A0A377J664</accession>
<feature type="chain" id="PRO_5016962561" evidence="1">
    <location>
        <begin position="25"/>
        <end position="631"/>
    </location>
</feature>
<sequence length="631" mass="71560">MQTFIKHIIVPTLLLSLSFCLNFASPAKQQLAHTPKDTKIQITTHDNQTYCYTPSFGKAEGYIYLDHCSRAKPARYDVFHRVAWNVNNIWLCMTAPESVIKSKKGSGNLLLRPCVLNDKNQQWLIKDGAFYTMDLAFRVQDYQWYVHINAKQKAYNHTLKDMQQWIDTIAAPPTLSIKTFIGWSFISPTQFLLYYLQNNQSFQDSLVELIYNPENGHIAQYNPNTGGLACMASRQGKHQDWNWIVWASCNDKVFAKKESIYWEFFRLSGSQGALRDRDGNFLRLTQYGPNWGVPYTAKPSFIERDHTNAPKSLFLFNADIERWSRYVDSNLGDMLSFCPAPGAKHLAQTQHKRATRSLPPSFRLNEEWIKRFYQIGATSDGRVERIGVCGVCLLQSFQIIAELESFHSTHALSSGGYFFDTAPHTSPFTSFRARYPALAARLGELVVTRPALEDRESYHLSIMRNFEAMAQTMLPGFVWRASTLNEAPEAREQMLQTMLNAPLGSLWIVSTYTRDAGGNRYGHALPALRMEDGLMFIPTNLPNMTFTQYVSYIRQNSIARNVQEAIRVLTPRGRVLEAVAHLQITQPDPNPLNISISNSNCTGEGDNRHGSAAVPLSSSVNQCSSGRCVLQ</sequence>